<dbReference type="EMBL" id="CBXI010000008">
    <property type="protein sequence ID" value="CDL90537.1"/>
    <property type="molecule type" value="Genomic_DNA"/>
</dbReference>
<reference evidence="2 3" key="1">
    <citation type="journal article" date="2015" name="Genome Announc.">
        <title>Draft Genome Sequence of Clostridium tyrobutyricum Strain DIVETGP, Isolated from Cow's Milk for Grana Padano Production.</title>
        <authorList>
            <person name="Soggiu A."/>
            <person name="Piras C."/>
            <person name="Gaiarsa S."/>
            <person name="Sassera D."/>
            <person name="Roncada P."/>
            <person name="Bendixen E."/>
            <person name="Brasca M."/>
            <person name="Bonizzi L."/>
        </authorList>
    </citation>
    <scope>NUCLEOTIDE SEQUENCE [LARGE SCALE GENOMIC DNA]</scope>
    <source>
        <strain evidence="2 3">DIVETGP</strain>
    </source>
</reference>
<keyword evidence="1" id="KW-0472">Membrane</keyword>
<keyword evidence="1" id="KW-0812">Transmembrane</keyword>
<name>W6NEP6_CLOTY</name>
<keyword evidence="1" id="KW-1133">Transmembrane helix</keyword>
<evidence type="ECO:0000313" key="3">
    <source>
        <dbReference type="Proteomes" id="UP000019482"/>
    </source>
</evidence>
<dbReference type="AlphaFoldDB" id="W6NEP6"/>
<comment type="caution">
    <text evidence="2">The sequence shown here is derived from an EMBL/GenBank/DDBJ whole genome shotgun (WGS) entry which is preliminary data.</text>
</comment>
<feature type="transmembrane region" description="Helical" evidence="1">
    <location>
        <begin position="45"/>
        <end position="68"/>
    </location>
</feature>
<organism evidence="2 3">
    <name type="scientific">Clostridium tyrobutyricum DIVETGP</name>
    <dbReference type="NCBI Taxonomy" id="1408889"/>
    <lineage>
        <taxon>Bacteria</taxon>
        <taxon>Bacillati</taxon>
        <taxon>Bacillota</taxon>
        <taxon>Clostridia</taxon>
        <taxon>Eubacteriales</taxon>
        <taxon>Clostridiaceae</taxon>
        <taxon>Clostridium</taxon>
    </lineage>
</organism>
<proteinExistence type="predicted"/>
<feature type="transmembrane region" description="Helical" evidence="1">
    <location>
        <begin position="6"/>
        <end position="24"/>
    </location>
</feature>
<sequence>MIFFLYTSGIFAILVGIILFHRQNKKIKNKDYNEMVIVKYWTRRMVFNIIVMFFTVILVLFIIPFFIWHIGPKEFAISEKIIETKELSPISTNGKNNYVREVNADNSKNYQINTGTTQNPYYESYNYKSVELIKQDTDDAQYEKIYKYRMKILKGKSLIIKSVNDIYSNVYIQYDDGKYVGSKIKIIIPNS</sequence>
<evidence type="ECO:0000256" key="1">
    <source>
        <dbReference type="SAM" id="Phobius"/>
    </source>
</evidence>
<gene>
    <name evidence="2" type="ORF">CTDIVETGP_0607</name>
</gene>
<dbReference type="Proteomes" id="UP000019482">
    <property type="component" value="Unassembled WGS sequence"/>
</dbReference>
<dbReference type="RefSeq" id="WP_017894817.1">
    <property type="nucleotide sequence ID" value="NZ_CBXI010000008.1"/>
</dbReference>
<protein>
    <submittedName>
        <fullName evidence="2">Uncharacterized protein</fullName>
    </submittedName>
</protein>
<dbReference type="OrthoDB" id="1927263at2"/>
<dbReference type="GeneID" id="29420066"/>
<evidence type="ECO:0000313" key="2">
    <source>
        <dbReference type="EMBL" id="CDL90537.1"/>
    </source>
</evidence>
<keyword evidence="3" id="KW-1185">Reference proteome</keyword>
<accession>W6NEP6</accession>